<dbReference type="EMBL" id="JADQAZ010000002">
    <property type="protein sequence ID" value="MBT0957517.1"/>
    <property type="molecule type" value="Genomic_DNA"/>
</dbReference>
<feature type="transmembrane region" description="Helical" evidence="6">
    <location>
        <begin position="289"/>
        <end position="308"/>
    </location>
</feature>
<evidence type="ECO:0000256" key="6">
    <source>
        <dbReference type="SAM" id="Phobius"/>
    </source>
</evidence>
<evidence type="ECO:0000256" key="5">
    <source>
        <dbReference type="ARBA" id="ARBA00023136"/>
    </source>
</evidence>
<keyword evidence="4 6" id="KW-1133">Transmembrane helix</keyword>
<feature type="transmembrane region" description="Helical" evidence="6">
    <location>
        <begin position="113"/>
        <end position="130"/>
    </location>
</feature>
<dbReference type="Gene3D" id="1.20.81.30">
    <property type="entry name" value="Type II secretion system (T2SS), domain F"/>
    <property type="match status" value="1"/>
</dbReference>
<comment type="caution">
    <text evidence="8">The sequence shown here is derived from an EMBL/GenBank/DDBJ whole genome shotgun (WGS) entry which is preliminary data.</text>
</comment>
<dbReference type="Pfam" id="PF00482">
    <property type="entry name" value="T2SSF"/>
    <property type="match status" value="1"/>
</dbReference>
<name>A0AAP2CN79_9RHOB</name>
<evidence type="ECO:0000256" key="4">
    <source>
        <dbReference type="ARBA" id="ARBA00022989"/>
    </source>
</evidence>
<comment type="subcellular location">
    <subcellularLocation>
        <location evidence="1">Cell membrane</location>
        <topology evidence="1">Multi-pass membrane protein</topology>
    </subcellularLocation>
</comment>
<keyword evidence="9" id="KW-1185">Reference proteome</keyword>
<dbReference type="PANTHER" id="PTHR35007:SF1">
    <property type="entry name" value="PILUS ASSEMBLY PROTEIN"/>
    <property type="match status" value="1"/>
</dbReference>
<keyword evidence="3 6" id="KW-0812">Transmembrane</keyword>
<feature type="transmembrane region" description="Helical" evidence="6">
    <location>
        <begin position="257"/>
        <end position="277"/>
    </location>
</feature>
<evidence type="ECO:0000313" key="8">
    <source>
        <dbReference type="EMBL" id="MBT0957517.1"/>
    </source>
</evidence>
<dbReference type="RefSeq" id="WP_327793747.1">
    <property type="nucleotide sequence ID" value="NZ_JADQAZ010000002.1"/>
</dbReference>
<proteinExistence type="predicted"/>
<keyword evidence="5 6" id="KW-0472">Membrane</keyword>
<dbReference type="AlphaFoldDB" id="A0AAP2CN79"/>
<evidence type="ECO:0000256" key="1">
    <source>
        <dbReference type="ARBA" id="ARBA00004651"/>
    </source>
</evidence>
<sequence length="316" mass="33848">MEMSFTSIWLLVGISAALLGPLGLRLILAPENAQERRTAARIRAMQEGGQSAFEIHLLKQSMGKPFALPFLGDHRVLLSRAGLVGKGPLLGLAAVGLSLAAAMAISLPLGPAIGVPAGIALGLGSIVGFIKMKQKRRADLMTSQLPDALDLMMRGLRVGHPVSSTIQNVGRTVSDPIGAEFRQLSDQIALGDYLTDAFTDMAERVGLEDVEYLAVSLRIQHGTGGNLAEMLETLSKVVRDRIVMRRRVKAVSAEGRMSAYILSALPVFIYVSTSLATPDYYAGVADDPMYAPMMLTIVGLVVANFLALRSLVNFEM</sequence>
<organism evidence="8 9">
    <name type="scientific">Harenicola maris</name>
    <dbReference type="NCBI Taxonomy" id="2841044"/>
    <lineage>
        <taxon>Bacteria</taxon>
        <taxon>Pseudomonadati</taxon>
        <taxon>Pseudomonadota</taxon>
        <taxon>Alphaproteobacteria</taxon>
        <taxon>Rhodobacterales</taxon>
        <taxon>Paracoccaceae</taxon>
        <taxon>Harenicola</taxon>
    </lineage>
</organism>
<evidence type="ECO:0000259" key="7">
    <source>
        <dbReference type="Pfam" id="PF00482"/>
    </source>
</evidence>
<accession>A0AAP2CN79</accession>
<feature type="transmembrane region" description="Helical" evidence="6">
    <location>
        <begin position="6"/>
        <end position="28"/>
    </location>
</feature>
<dbReference type="GO" id="GO:0005886">
    <property type="term" value="C:plasma membrane"/>
    <property type="evidence" value="ECO:0007669"/>
    <property type="project" value="UniProtKB-SubCell"/>
</dbReference>
<dbReference type="InterPro" id="IPR042094">
    <property type="entry name" value="T2SS_GspF_sf"/>
</dbReference>
<keyword evidence="2" id="KW-1003">Cell membrane</keyword>
<gene>
    <name evidence="8" type="ORF">IV417_08970</name>
</gene>
<reference evidence="8 9" key="1">
    <citation type="journal article" date="2021" name="Arch. Microbiol.">
        <title>Harenicola maris gen. nov., sp. nov. isolated from the Sea of Japan shallow sediments.</title>
        <authorList>
            <person name="Romanenko L.A."/>
            <person name="Kurilenko V.V."/>
            <person name="Chernysheva N.Y."/>
            <person name="Tekutyeva L.A."/>
            <person name="Velansky P.V."/>
            <person name="Svetashev V.I."/>
            <person name="Isaeva M.P."/>
        </authorList>
    </citation>
    <scope>NUCLEOTIDE SEQUENCE [LARGE SCALE GENOMIC DNA]</scope>
    <source>
        <strain evidence="8 9">KMM 3653</strain>
    </source>
</reference>
<evidence type="ECO:0000256" key="2">
    <source>
        <dbReference type="ARBA" id="ARBA00022475"/>
    </source>
</evidence>
<protein>
    <submittedName>
        <fullName evidence="8">Type II secretion system F family protein</fullName>
    </submittedName>
</protein>
<evidence type="ECO:0000313" key="9">
    <source>
        <dbReference type="Proteomes" id="UP001315686"/>
    </source>
</evidence>
<dbReference type="Proteomes" id="UP001315686">
    <property type="component" value="Unassembled WGS sequence"/>
</dbReference>
<dbReference type="InterPro" id="IPR018076">
    <property type="entry name" value="T2SS_GspF_dom"/>
</dbReference>
<evidence type="ECO:0000256" key="3">
    <source>
        <dbReference type="ARBA" id="ARBA00022692"/>
    </source>
</evidence>
<dbReference type="PANTHER" id="PTHR35007">
    <property type="entry name" value="INTEGRAL MEMBRANE PROTEIN-RELATED"/>
    <property type="match status" value="1"/>
</dbReference>
<feature type="domain" description="Type II secretion system protein GspF" evidence="7">
    <location>
        <begin position="149"/>
        <end position="270"/>
    </location>
</feature>
<feature type="transmembrane region" description="Helical" evidence="6">
    <location>
        <begin position="89"/>
        <end position="107"/>
    </location>
</feature>